<gene>
    <name evidence="2" type="ORF">Q5761_09855</name>
</gene>
<dbReference type="EMBL" id="CP132508">
    <property type="protein sequence ID" value="WPD18654.1"/>
    <property type="molecule type" value="Genomic_DNA"/>
</dbReference>
<organism evidence="2 3">
    <name type="scientific">Thermaerobacter composti</name>
    <dbReference type="NCBI Taxonomy" id="554949"/>
    <lineage>
        <taxon>Bacteria</taxon>
        <taxon>Bacillati</taxon>
        <taxon>Bacillota</taxon>
        <taxon>Clostridia</taxon>
        <taxon>Eubacteriales</taxon>
        <taxon>Clostridiales Family XVII. Incertae Sedis</taxon>
        <taxon>Thermaerobacter</taxon>
    </lineage>
</organism>
<accession>A0ABZ0QPR0</accession>
<keyword evidence="3" id="KW-1185">Reference proteome</keyword>
<name>A0ABZ0QPR0_9FIRM</name>
<keyword evidence="1" id="KW-0812">Transmembrane</keyword>
<dbReference type="RefSeq" id="WP_318750468.1">
    <property type="nucleotide sequence ID" value="NZ_CP132508.1"/>
</dbReference>
<evidence type="ECO:0000256" key="1">
    <source>
        <dbReference type="SAM" id="Phobius"/>
    </source>
</evidence>
<protein>
    <submittedName>
        <fullName evidence="2">Uncharacterized protein</fullName>
    </submittedName>
</protein>
<feature type="transmembrane region" description="Helical" evidence="1">
    <location>
        <begin position="29"/>
        <end position="53"/>
    </location>
</feature>
<evidence type="ECO:0000313" key="2">
    <source>
        <dbReference type="EMBL" id="WPD18654.1"/>
    </source>
</evidence>
<keyword evidence="1" id="KW-1133">Transmembrane helix</keyword>
<evidence type="ECO:0000313" key="3">
    <source>
        <dbReference type="Proteomes" id="UP001304683"/>
    </source>
</evidence>
<proteinExistence type="predicted"/>
<reference evidence="2 3" key="1">
    <citation type="submission" date="2023-08" db="EMBL/GenBank/DDBJ databases">
        <title>Genome sequence of Thermaerobacter compostii strain Ins1, a spore-forming filamentous bacterium isolated from a deep geothermal reservoir.</title>
        <authorList>
            <person name="Bregnard D."/>
            <person name="Gonzalez D."/>
            <person name="Junier P."/>
        </authorList>
    </citation>
    <scope>NUCLEOTIDE SEQUENCE [LARGE SCALE GENOMIC DNA]</scope>
    <source>
        <strain evidence="2 3">Ins1</strain>
    </source>
</reference>
<keyword evidence="1" id="KW-0472">Membrane</keyword>
<sequence>MVFAVSVLALSHRMAPATARRWGWAAVGALFAFALISVFSIGRYVMLLTLAAVAAMAAREAGRAAGSGCWACWRSCGWPSLWTW</sequence>
<dbReference type="Proteomes" id="UP001304683">
    <property type="component" value="Chromosome"/>
</dbReference>